<sequence length="119" mass="13148">MKDQTSLSTQQRKTSRSPSCLRRADCRGAPLSVLNGRLPTGKCLTRASAGFEPCAHRPQPLEREAGCGHERARQQQTCEEISYPEPVKPVPHHRARAGASTVACEQSNNETHLVNFIKE</sequence>
<accession>A0A8R1UL05</accession>
<evidence type="ECO:0000313" key="2">
    <source>
        <dbReference type="EnsemblMetazoa" id="PPA32278.1"/>
    </source>
</evidence>
<gene>
    <name evidence="2" type="primary">WBGene00205139</name>
</gene>
<accession>A0A2A6BNK6</accession>
<dbReference type="Proteomes" id="UP000005239">
    <property type="component" value="Unassembled WGS sequence"/>
</dbReference>
<evidence type="ECO:0000313" key="3">
    <source>
        <dbReference type="Proteomes" id="UP000005239"/>
    </source>
</evidence>
<feature type="compositionally biased region" description="Polar residues" evidence="1">
    <location>
        <begin position="1"/>
        <end position="18"/>
    </location>
</feature>
<reference evidence="3" key="1">
    <citation type="journal article" date="2008" name="Nat. Genet.">
        <title>The Pristionchus pacificus genome provides a unique perspective on nematode lifestyle and parasitism.</title>
        <authorList>
            <person name="Dieterich C."/>
            <person name="Clifton S.W."/>
            <person name="Schuster L.N."/>
            <person name="Chinwalla A."/>
            <person name="Delehaunty K."/>
            <person name="Dinkelacker I."/>
            <person name="Fulton L."/>
            <person name="Fulton R."/>
            <person name="Godfrey J."/>
            <person name="Minx P."/>
            <person name="Mitreva M."/>
            <person name="Roeseler W."/>
            <person name="Tian H."/>
            <person name="Witte H."/>
            <person name="Yang S.P."/>
            <person name="Wilson R.K."/>
            <person name="Sommer R.J."/>
        </authorList>
    </citation>
    <scope>NUCLEOTIDE SEQUENCE [LARGE SCALE GENOMIC DNA]</scope>
    <source>
        <strain evidence="3">PS312</strain>
    </source>
</reference>
<keyword evidence="3" id="KW-1185">Reference proteome</keyword>
<dbReference type="AlphaFoldDB" id="A0A2A6BNK6"/>
<feature type="region of interest" description="Disordered" evidence="1">
    <location>
        <begin position="84"/>
        <end position="104"/>
    </location>
</feature>
<feature type="region of interest" description="Disordered" evidence="1">
    <location>
        <begin position="1"/>
        <end position="22"/>
    </location>
</feature>
<proteinExistence type="predicted"/>
<name>A0A2A6BNK6_PRIPA</name>
<dbReference type="EnsemblMetazoa" id="PPA32278.1">
    <property type="protein sequence ID" value="PPA32278.1"/>
    <property type="gene ID" value="WBGene00205139"/>
</dbReference>
<reference evidence="2" key="2">
    <citation type="submission" date="2022-06" db="UniProtKB">
        <authorList>
            <consortium name="EnsemblMetazoa"/>
        </authorList>
    </citation>
    <scope>IDENTIFICATION</scope>
    <source>
        <strain evidence="2">PS312</strain>
    </source>
</reference>
<organism evidence="2 3">
    <name type="scientific">Pristionchus pacificus</name>
    <name type="common">Parasitic nematode worm</name>
    <dbReference type="NCBI Taxonomy" id="54126"/>
    <lineage>
        <taxon>Eukaryota</taxon>
        <taxon>Metazoa</taxon>
        <taxon>Ecdysozoa</taxon>
        <taxon>Nematoda</taxon>
        <taxon>Chromadorea</taxon>
        <taxon>Rhabditida</taxon>
        <taxon>Rhabditina</taxon>
        <taxon>Diplogasteromorpha</taxon>
        <taxon>Diplogasteroidea</taxon>
        <taxon>Neodiplogasteridae</taxon>
        <taxon>Pristionchus</taxon>
    </lineage>
</organism>
<protein>
    <submittedName>
        <fullName evidence="2">Uncharacterized protein</fullName>
    </submittedName>
</protein>
<evidence type="ECO:0000256" key="1">
    <source>
        <dbReference type="SAM" id="MobiDB-lite"/>
    </source>
</evidence>